<organism evidence="1 2">
    <name type="scientific">Peribacillus simplex NBRC 15720 = DSM 1321</name>
    <dbReference type="NCBI Taxonomy" id="1349754"/>
    <lineage>
        <taxon>Bacteria</taxon>
        <taxon>Bacillati</taxon>
        <taxon>Bacillota</taxon>
        <taxon>Bacilli</taxon>
        <taxon>Bacillales</taxon>
        <taxon>Bacillaceae</taxon>
        <taxon>Peribacillus</taxon>
    </lineage>
</organism>
<dbReference type="GeneID" id="56473632"/>
<proteinExistence type="predicted"/>
<gene>
    <name evidence="1" type="ORF">BS1321_12815</name>
</gene>
<evidence type="ECO:0000313" key="2">
    <source>
        <dbReference type="Proteomes" id="UP000214618"/>
    </source>
</evidence>
<evidence type="ECO:0000313" key="1">
    <source>
        <dbReference type="EMBL" id="ASS94720.1"/>
    </source>
</evidence>
<name>A0A223EHK8_9BACI</name>
<accession>A0A223EHK8</accession>
<dbReference type="EMBL" id="CP017704">
    <property type="protein sequence ID" value="ASS94720.1"/>
    <property type="molecule type" value="Genomic_DNA"/>
</dbReference>
<sequence length="59" mass="7018">MKEEAVPVIQERLLLSFNTTLAFTETVKGLYDRQRRPERYYSFFLEAMKKRALLAPFFG</sequence>
<dbReference type="AlphaFoldDB" id="A0A223EHK8"/>
<reference evidence="1 2" key="1">
    <citation type="submission" date="2016-10" db="EMBL/GenBank/DDBJ databases">
        <title>The whole genome sequencing and assembly of Bacillus simplex DSM 1321 strain.</title>
        <authorList>
            <person name="Park M.-K."/>
            <person name="Lee Y.-J."/>
            <person name="Yi H."/>
            <person name="Bahn Y.-S."/>
            <person name="Kim J.F."/>
            <person name="Lee D.-W."/>
        </authorList>
    </citation>
    <scope>NUCLEOTIDE SEQUENCE [LARGE SCALE GENOMIC DNA]</scope>
    <source>
        <strain evidence="1 2">DSM 1321</strain>
    </source>
</reference>
<protein>
    <submittedName>
        <fullName evidence="1">Uncharacterized protein</fullName>
    </submittedName>
</protein>
<dbReference type="RefSeq" id="WP_063234191.1">
    <property type="nucleotide sequence ID" value="NZ_BCVO01000014.1"/>
</dbReference>
<dbReference type="Proteomes" id="UP000214618">
    <property type="component" value="Chromosome"/>
</dbReference>